<evidence type="ECO:0000256" key="3">
    <source>
        <dbReference type="ARBA" id="ARBA00023157"/>
    </source>
</evidence>
<dbReference type="InterPro" id="IPR003213">
    <property type="entry name" value="Cyt_c_oxidase_su6B"/>
</dbReference>
<evidence type="ECO:0000256" key="2">
    <source>
        <dbReference type="ARBA" id="ARBA00023128"/>
    </source>
</evidence>
<dbReference type="PIRSF" id="PIRSF000278">
    <property type="entry name" value="Cyt_c_oxidase_6B"/>
    <property type="match status" value="1"/>
</dbReference>
<keyword evidence="8" id="KW-1185">Reference proteome</keyword>
<evidence type="ECO:0000313" key="7">
    <source>
        <dbReference type="EMBL" id="RWS22023.1"/>
    </source>
</evidence>
<dbReference type="Proteomes" id="UP000288716">
    <property type="component" value="Unassembled WGS sequence"/>
</dbReference>
<accession>A0A443S3G0</accession>
<dbReference type="Gene3D" id="1.10.10.140">
    <property type="entry name" value="Cytochrome c oxidase, subunit VIb"/>
    <property type="match status" value="1"/>
</dbReference>
<evidence type="ECO:0000256" key="6">
    <source>
        <dbReference type="SAM" id="MobiDB-lite"/>
    </source>
</evidence>
<feature type="disulfide bond" evidence="5">
    <location>
        <begin position="43"/>
        <end position="54"/>
    </location>
</feature>
<evidence type="ECO:0000256" key="5">
    <source>
        <dbReference type="PIRSR" id="PIRSR000278-1"/>
    </source>
</evidence>
<protein>
    <recommendedName>
        <fullName evidence="4">Cytochrome c oxidase subunit</fullName>
    </recommendedName>
</protein>
<dbReference type="VEuPathDB" id="VectorBase:LDEU010018"/>
<organism evidence="7 8">
    <name type="scientific">Leptotrombidium deliense</name>
    <dbReference type="NCBI Taxonomy" id="299467"/>
    <lineage>
        <taxon>Eukaryota</taxon>
        <taxon>Metazoa</taxon>
        <taxon>Ecdysozoa</taxon>
        <taxon>Arthropoda</taxon>
        <taxon>Chelicerata</taxon>
        <taxon>Arachnida</taxon>
        <taxon>Acari</taxon>
        <taxon>Acariformes</taxon>
        <taxon>Trombidiformes</taxon>
        <taxon>Prostigmata</taxon>
        <taxon>Anystina</taxon>
        <taxon>Parasitengona</taxon>
        <taxon>Trombiculoidea</taxon>
        <taxon>Trombiculidae</taxon>
        <taxon>Leptotrombidium</taxon>
    </lineage>
</organism>
<evidence type="ECO:0000256" key="4">
    <source>
        <dbReference type="PIRNR" id="PIRNR000278"/>
    </source>
</evidence>
<comment type="function">
    <text evidence="4">Component of the cytochrome c oxidase, the last enzyme in the mitochondrial electron transport chain which drives oxidative phosphorylation.</text>
</comment>
<dbReference type="AlphaFoldDB" id="A0A443S3G0"/>
<dbReference type="SUPFAM" id="SSF47694">
    <property type="entry name" value="Cytochrome c oxidase subunit h"/>
    <property type="match status" value="1"/>
</dbReference>
<dbReference type="PROSITE" id="PS51808">
    <property type="entry name" value="CHCH"/>
    <property type="match status" value="1"/>
</dbReference>
<dbReference type="STRING" id="299467.A0A443S3G0"/>
<feature type="compositionally biased region" description="Basic and acidic residues" evidence="6">
    <location>
        <begin position="1"/>
        <end position="13"/>
    </location>
</feature>
<dbReference type="InterPro" id="IPR036549">
    <property type="entry name" value="CX6/COA6-like_sf"/>
</dbReference>
<name>A0A443S3G0_9ACAR</name>
<feature type="disulfide bond" evidence="5">
    <location>
        <begin position="33"/>
        <end position="65"/>
    </location>
</feature>
<dbReference type="GO" id="GO:0005739">
    <property type="term" value="C:mitochondrion"/>
    <property type="evidence" value="ECO:0007669"/>
    <property type="project" value="UniProtKB-SubCell"/>
</dbReference>
<evidence type="ECO:0000256" key="1">
    <source>
        <dbReference type="ARBA" id="ARBA00004173"/>
    </source>
</evidence>
<dbReference type="InterPro" id="IPR048280">
    <property type="entry name" value="COX6B-like"/>
</dbReference>
<dbReference type="EMBL" id="NCKV01010056">
    <property type="protein sequence ID" value="RWS22023.1"/>
    <property type="molecule type" value="Genomic_DNA"/>
</dbReference>
<keyword evidence="2 4" id="KW-0496">Mitochondrion</keyword>
<feature type="region of interest" description="Disordered" evidence="6">
    <location>
        <begin position="1"/>
        <end position="27"/>
    </location>
</feature>
<dbReference type="Pfam" id="PF02297">
    <property type="entry name" value="COX6B"/>
    <property type="match status" value="1"/>
</dbReference>
<dbReference type="FunFam" id="1.10.10.140:FF:000001">
    <property type="entry name" value="Cytochrome c oxidase subunit 6B1"/>
    <property type="match status" value="1"/>
</dbReference>
<reference evidence="7 8" key="1">
    <citation type="journal article" date="2018" name="Gigascience">
        <title>Genomes of trombidid mites reveal novel predicted allergens and laterally-transferred genes associated with secondary metabolism.</title>
        <authorList>
            <person name="Dong X."/>
            <person name="Chaisiri K."/>
            <person name="Xia D."/>
            <person name="Armstrong S.D."/>
            <person name="Fang Y."/>
            <person name="Donnelly M.J."/>
            <person name="Kadowaki T."/>
            <person name="McGarry J.W."/>
            <person name="Darby A.C."/>
            <person name="Makepeace B.L."/>
        </authorList>
    </citation>
    <scope>NUCLEOTIDE SEQUENCE [LARGE SCALE GENOMIC DNA]</scope>
    <source>
        <strain evidence="7">UoL-UT</strain>
    </source>
</reference>
<dbReference type="PANTHER" id="PTHR11387">
    <property type="entry name" value="CYTOCHROME C OXIDASE SUBUNIT 6B"/>
    <property type="match status" value="1"/>
</dbReference>
<proteinExistence type="inferred from homology"/>
<keyword evidence="3 5" id="KW-1015">Disulfide bond</keyword>
<gene>
    <name evidence="7" type="ORF">B4U80_10024</name>
</gene>
<dbReference type="OrthoDB" id="1107506at2759"/>
<dbReference type="GO" id="GO:0045277">
    <property type="term" value="C:respiratory chain complex IV"/>
    <property type="evidence" value="ECO:0007669"/>
    <property type="project" value="InterPro"/>
</dbReference>
<comment type="similarity">
    <text evidence="4">Belongs to the cytochrome c oxidase subunit 6B.</text>
</comment>
<comment type="subcellular location">
    <subcellularLocation>
        <location evidence="1">Mitochondrion</location>
    </subcellularLocation>
</comment>
<evidence type="ECO:0000313" key="8">
    <source>
        <dbReference type="Proteomes" id="UP000288716"/>
    </source>
</evidence>
<sequence length="86" mass="10486">MGWKDLSPEEKRAKLAGPPYDPRFPNQNQTRNCYQNYLDYHRCIKIKGQDYKPCEWYRNAYVALCPDFWYQKWDEQREKGTFAGRI</sequence>
<comment type="caution">
    <text evidence="7">The sequence shown here is derived from an EMBL/GenBank/DDBJ whole genome shotgun (WGS) entry which is preliminary data.</text>
</comment>
<dbReference type="CDD" id="cd00926">
    <property type="entry name" value="Cyt_c_Oxidase_VIb"/>
    <property type="match status" value="1"/>
</dbReference>